<keyword evidence="6" id="KW-1185">Reference proteome</keyword>
<dbReference type="InterPro" id="IPR018391">
    <property type="entry name" value="PQQ_b-propeller_rpt"/>
</dbReference>
<dbReference type="Gene3D" id="2.40.128.630">
    <property type="match status" value="1"/>
</dbReference>
<dbReference type="Pfam" id="PF13360">
    <property type="entry name" value="PQQ_2"/>
    <property type="match status" value="1"/>
</dbReference>
<dbReference type="STRING" id="81409.SAMN04515656_1236"/>
<dbReference type="OrthoDB" id="1885452at2"/>
<reference evidence="5 6" key="1">
    <citation type="submission" date="2016-10" db="EMBL/GenBank/DDBJ databases">
        <authorList>
            <person name="de Groot N.N."/>
        </authorList>
    </citation>
    <scope>NUCLEOTIDE SEQUENCE [LARGE SCALE GENOMIC DNA]</scope>
    <source>
        <strain evidence="5 6">SR12</strain>
    </source>
</reference>
<name>A0A1H4DDJ2_9FIRM</name>
<dbReference type="SMART" id="SM00564">
    <property type="entry name" value="PQQ"/>
    <property type="match status" value="3"/>
</dbReference>
<dbReference type="InterPro" id="IPR011047">
    <property type="entry name" value="Quinoprotein_ADH-like_sf"/>
</dbReference>
<dbReference type="RefSeq" id="WP_090308879.1">
    <property type="nucleotide sequence ID" value="NZ_FNRK01000023.1"/>
</dbReference>
<sequence>MKKKLISAISVLLVLLAVIGANVFAEDNAPKASFIVDGTQYEYKTGDTVAVKFAVSNTNITTAGFVLKYDTDKYEPIASTLGKCISTEYFDEEDGTGIFTKSSTYFVNDAANGLIGYTFNIDRTASDAKIKSSATTPPYRYLESGENGYTLCTVNLKAKKDVTLSASDFAFAKHNTTANRDVLIGLDESILNNVVTDISIPEPPKEGLDSLLVHTGTSPEGGTVLLQNSTDSYGEAPVFSADTLNYTLAAQTDSINQLRFRAKPLESGAMVTLKWGEADNQKKDITWTSGSSAWANCLVPGKNTLTLTVNPAEGSTATAKTYTLDVNVNPTLSALSAKAGDTSLNFDTKFVSTTNTYSAAVAETAKTLTLSATPKDSGYTVTYNGSSSSTVDISGTNKVDIAVTAGQGDKAITNTYTLNLVKKPVGTVTFKTTPADAIAKVYDSAGKSVTANTDGSFSGLFADGSYTYAVTKTGYVAQTGSVPVEGGTITADLKAAAADPTGLDATWPNFRGNAQNNGITTAQTPASAAQASTLWTAKLGTGWAASPTGQIIVDGDIVVCAGTSIYRLDSSTGAVKATGTMDASPGFAITNPIYADGMIFVQMGSGEIQAFNATTLESLWIYKDVLGGQANAPIAYADGYIYTGFWNGESRDANYVCLSVSDEDPANAKEEKTATWRHTQAGGFYWAGGVVVDDVIIVGTDDATGGFDGDSHLLSINRKTGAVVSDLTLTGLGDQRSTVVYDGGKLYFTTKNGYLCRATVDSGGQLSDLKSQNYPDVAKQATATPVVYGGRVYIGLGNGINAGGGFFLCCDANSLAKVYTVPMTDYPQGSVLLSTAYLEDTGYLYFYSTYNSNPGGLNLIKVKPNDTGATAEKVDLYTPDTDKQQYCISSVIAGADGTLYYKNDSGYIFAIESTTPVKALIKEIDAIGEVTLNSEAAITQAEADYAALSTSDKAQVTNYQTLVDARAKYDDLTAAKAVEDQINALPATVDKDSEAAVKAARKAYNDLSATQKTYVSPDALTKLEAAENQITLLDAKTAAKGDLEAYKSADLYRDAQKTELAAAIADGKTKIDAATTTDGVTTALTAAKAAIDGIKTDAELDIEEAKNLKTAQEAAVKVIETYKNKNDYRASEQKQLADTITKWTQTVNAITVENNDLAAAVAKINTAVASAKTEMDGIKTAAQYQAEEDKAAAAAVDAAIAALPAERTLTLADKDAVTAARSAYDALNANAKTYVTKLVTLKAAETKIVDLEAQAEADSIIVQMNAVIAQIEAKEASAVDAYNKAVTAYNNISATAREKAKDTKSTMDNALAKADAEQHVQSNVTTAEGSTVGVALKDKDGNILPLNVKLSANAEVKADSIAQAKNSLTGKDAILALSIGINKEELSAEQLAAIEKDGIMVVLSVDLTGYNTDDVWVAHIKDDGSVEKIKATYDAQGKTLSFITHSFSDFVVMATKITTPGATGTGTTANGVNTTKNTATGIARENSALGAAAVLVVIALGGGAALIWKRKHS</sequence>
<feature type="transmembrane region" description="Helical" evidence="1">
    <location>
        <begin position="1488"/>
        <end position="1508"/>
    </location>
</feature>
<feature type="signal peptide" evidence="2">
    <location>
        <begin position="1"/>
        <end position="25"/>
    </location>
</feature>
<dbReference type="InterPro" id="IPR002372">
    <property type="entry name" value="PQQ_rpt_dom"/>
</dbReference>
<feature type="chain" id="PRO_5011639145" evidence="2">
    <location>
        <begin position="26"/>
        <end position="1513"/>
    </location>
</feature>
<protein>
    <submittedName>
        <fullName evidence="5">Outer membrane protein assembly factor BamB, contains PQQ-like beta-propeller repeat</fullName>
    </submittedName>
</protein>
<dbReference type="SUPFAM" id="SSF50998">
    <property type="entry name" value="Quinoprotein alcohol dehydrogenase-like"/>
    <property type="match status" value="2"/>
</dbReference>
<feature type="domain" description="Pyrrolo-quinoline quinone repeat" evidence="4">
    <location>
        <begin position="529"/>
        <end position="645"/>
    </location>
</feature>
<evidence type="ECO:0000259" key="4">
    <source>
        <dbReference type="Pfam" id="PF13360"/>
    </source>
</evidence>
<evidence type="ECO:0000259" key="3">
    <source>
        <dbReference type="Pfam" id="PF12733"/>
    </source>
</evidence>
<dbReference type="Proteomes" id="UP000199394">
    <property type="component" value="Unassembled WGS sequence"/>
</dbReference>
<keyword evidence="1" id="KW-1133">Transmembrane helix</keyword>
<keyword evidence="1" id="KW-0812">Transmembrane</keyword>
<evidence type="ECO:0000313" key="6">
    <source>
        <dbReference type="Proteomes" id="UP000199394"/>
    </source>
</evidence>
<organism evidence="5 6">
    <name type="scientific">Eubacterium aggregans</name>
    <dbReference type="NCBI Taxonomy" id="81409"/>
    <lineage>
        <taxon>Bacteria</taxon>
        <taxon>Bacillati</taxon>
        <taxon>Bacillota</taxon>
        <taxon>Clostridia</taxon>
        <taxon>Eubacteriales</taxon>
        <taxon>Eubacteriaceae</taxon>
        <taxon>Eubacterium</taxon>
    </lineage>
</organism>
<dbReference type="Gene3D" id="2.130.10.10">
    <property type="entry name" value="YVTN repeat-like/Quinoprotein amine dehydrogenase"/>
    <property type="match status" value="1"/>
</dbReference>
<dbReference type="EMBL" id="FNRK01000023">
    <property type="protein sequence ID" value="SEA70794.1"/>
    <property type="molecule type" value="Genomic_DNA"/>
</dbReference>
<proteinExistence type="predicted"/>
<evidence type="ECO:0000256" key="2">
    <source>
        <dbReference type="SAM" id="SignalP"/>
    </source>
</evidence>
<keyword evidence="1" id="KW-0472">Membrane</keyword>
<feature type="domain" description="Cadherin-like beta-sandwich-like" evidence="3">
    <location>
        <begin position="343"/>
        <end position="420"/>
    </location>
</feature>
<evidence type="ECO:0000313" key="5">
    <source>
        <dbReference type="EMBL" id="SEA70794.1"/>
    </source>
</evidence>
<dbReference type="Pfam" id="PF12733">
    <property type="entry name" value="Cadherin-like"/>
    <property type="match status" value="1"/>
</dbReference>
<gene>
    <name evidence="5" type="ORF">SAMN04515656_1236</name>
</gene>
<keyword evidence="2" id="KW-0732">Signal</keyword>
<accession>A0A1H4DDJ2</accession>
<dbReference type="InterPro" id="IPR025883">
    <property type="entry name" value="Cadherin-like_domain"/>
</dbReference>
<dbReference type="InterPro" id="IPR015943">
    <property type="entry name" value="WD40/YVTN_repeat-like_dom_sf"/>
</dbReference>
<evidence type="ECO:0000256" key="1">
    <source>
        <dbReference type="SAM" id="Phobius"/>
    </source>
</evidence>